<gene>
    <name evidence="2" type="ORF">H9848_04750</name>
</gene>
<keyword evidence="1" id="KW-0732">Signal</keyword>
<sequence length="199" mass="22634">MKTRRLITVLVAICAVCQLYAQSAALGDEKGSVVALKTNLPYWGTATFNAGLEFRLARHWTLDIEAGLNPFDGKNDDGSYDRTMKHFRAHPEIRYWFCEAFQGHFLGLHVPFIAYNFADLKVLDLEDERRQGWGTGVGVSYGYQWLLSKHWNVEATLGVGYLYLNYDRFPCANCGNKTEDNTKHYFGPTQAAVSLIYLF</sequence>
<dbReference type="Proteomes" id="UP000823847">
    <property type="component" value="Unassembled WGS sequence"/>
</dbReference>
<dbReference type="SUPFAM" id="SSF103515">
    <property type="entry name" value="Autotransporter"/>
    <property type="match status" value="1"/>
</dbReference>
<evidence type="ECO:0000313" key="3">
    <source>
        <dbReference type="Proteomes" id="UP000823847"/>
    </source>
</evidence>
<evidence type="ECO:0000256" key="1">
    <source>
        <dbReference type="SAM" id="SignalP"/>
    </source>
</evidence>
<protein>
    <submittedName>
        <fullName evidence="2">DUF3575 domain-containing protein</fullName>
    </submittedName>
</protein>
<dbReference type="AlphaFoldDB" id="A0A9D2BQ96"/>
<reference evidence="2" key="2">
    <citation type="submission" date="2021-04" db="EMBL/GenBank/DDBJ databases">
        <authorList>
            <person name="Gilroy R."/>
        </authorList>
    </citation>
    <scope>NUCLEOTIDE SEQUENCE</scope>
    <source>
        <strain evidence="2">ChiHecec2B26-12326</strain>
    </source>
</reference>
<feature type="signal peptide" evidence="1">
    <location>
        <begin position="1"/>
        <end position="21"/>
    </location>
</feature>
<feature type="chain" id="PRO_5038801786" evidence="1">
    <location>
        <begin position="22"/>
        <end position="199"/>
    </location>
</feature>
<name>A0A9D2BQ96_9BACT</name>
<organism evidence="2 3">
    <name type="scientific">Candidatus Parabacteroides intestinigallinarum</name>
    <dbReference type="NCBI Taxonomy" id="2838722"/>
    <lineage>
        <taxon>Bacteria</taxon>
        <taxon>Pseudomonadati</taxon>
        <taxon>Bacteroidota</taxon>
        <taxon>Bacteroidia</taxon>
        <taxon>Bacteroidales</taxon>
        <taxon>Tannerellaceae</taxon>
        <taxon>Parabacteroides</taxon>
    </lineage>
</organism>
<proteinExistence type="predicted"/>
<dbReference type="InterPro" id="IPR036709">
    <property type="entry name" value="Autotransporte_beta_dom_sf"/>
</dbReference>
<evidence type="ECO:0000313" key="2">
    <source>
        <dbReference type="EMBL" id="HIX85901.1"/>
    </source>
</evidence>
<dbReference type="Pfam" id="PF12099">
    <property type="entry name" value="DUF3575"/>
    <property type="match status" value="1"/>
</dbReference>
<dbReference type="EMBL" id="DXEN01000031">
    <property type="protein sequence ID" value="HIX85901.1"/>
    <property type="molecule type" value="Genomic_DNA"/>
</dbReference>
<dbReference type="InterPro" id="IPR021958">
    <property type="entry name" value="DUF3575"/>
</dbReference>
<reference evidence="2" key="1">
    <citation type="journal article" date="2021" name="PeerJ">
        <title>Extensive microbial diversity within the chicken gut microbiome revealed by metagenomics and culture.</title>
        <authorList>
            <person name="Gilroy R."/>
            <person name="Ravi A."/>
            <person name="Getino M."/>
            <person name="Pursley I."/>
            <person name="Horton D.L."/>
            <person name="Alikhan N.F."/>
            <person name="Baker D."/>
            <person name="Gharbi K."/>
            <person name="Hall N."/>
            <person name="Watson M."/>
            <person name="Adriaenssens E.M."/>
            <person name="Foster-Nyarko E."/>
            <person name="Jarju S."/>
            <person name="Secka A."/>
            <person name="Antonio M."/>
            <person name="Oren A."/>
            <person name="Chaudhuri R.R."/>
            <person name="La Ragione R."/>
            <person name="Hildebrand F."/>
            <person name="Pallen M.J."/>
        </authorList>
    </citation>
    <scope>NUCLEOTIDE SEQUENCE</scope>
    <source>
        <strain evidence="2">ChiHecec2B26-12326</strain>
    </source>
</reference>
<comment type="caution">
    <text evidence="2">The sequence shown here is derived from an EMBL/GenBank/DDBJ whole genome shotgun (WGS) entry which is preliminary data.</text>
</comment>
<accession>A0A9D2BQ96</accession>